<dbReference type="InterPro" id="IPR024134">
    <property type="entry name" value="SOD_Cu/Zn_/chaperone"/>
</dbReference>
<feature type="domain" description="Superoxide dismutase copper/zinc binding" evidence="1">
    <location>
        <begin position="44"/>
        <end position="188"/>
    </location>
</feature>
<dbReference type="InterPro" id="IPR036423">
    <property type="entry name" value="SOD-like_Cu/Zn_dom_sf"/>
</dbReference>
<dbReference type="Pfam" id="PF00080">
    <property type="entry name" value="Sod_Cu"/>
    <property type="match status" value="2"/>
</dbReference>
<name>E4YRQ3_OIKDI</name>
<dbReference type="PANTHER" id="PTHR10003">
    <property type="entry name" value="SUPEROXIDE DISMUTASE CU-ZN -RELATED"/>
    <property type="match status" value="1"/>
</dbReference>
<proteinExistence type="predicted"/>
<feature type="domain" description="Superoxide dismutase copper/zinc binding" evidence="1">
    <location>
        <begin position="205"/>
        <end position="341"/>
    </location>
</feature>
<dbReference type="GO" id="GO:0006801">
    <property type="term" value="P:superoxide metabolic process"/>
    <property type="evidence" value="ECO:0007669"/>
    <property type="project" value="InterPro"/>
</dbReference>
<dbReference type="Proteomes" id="UP000011014">
    <property type="component" value="Unassembled WGS sequence"/>
</dbReference>
<dbReference type="AlphaFoldDB" id="E4YRQ3"/>
<protein>
    <recommendedName>
        <fullName evidence="1">Superoxide dismutase copper/zinc binding domain-containing protein</fullName>
    </recommendedName>
</protein>
<dbReference type="InterPro" id="IPR001424">
    <property type="entry name" value="SOD_Cu_Zn_dom"/>
</dbReference>
<organism evidence="2">
    <name type="scientific">Oikopleura dioica</name>
    <name type="common">Tunicate</name>
    <dbReference type="NCBI Taxonomy" id="34765"/>
    <lineage>
        <taxon>Eukaryota</taxon>
        <taxon>Metazoa</taxon>
        <taxon>Chordata</taxon>
        <taxon>Tunicata</taxon>
        <taxon>Appendicularia</taxon>
        <taxon>Copelata</taxon>
        <taxon>Oikopleuridae</taxon>
        <taxon>Oikopleura</taxon>
    </lineage>
</organism>
<accession>E4YRQ3</accession>
<sequence>MFRNFYACFRFPDYETFCQNDVLPEKYVCDFNTGDDASSGSLDGAVYIAATDSGVSFSGSISSADEVWDAGYHGFHVHANASPLNNEAGQCKGAGGHFGLAGQIHGAPTDSYPDRHVGDIANIFATDSDGIRTAPVDVTDAKVSLNPASVLFIGNKSIVVHANIDDHNPTDDPSSTGAAGSRPGCCTIKPVRYTCDFVGAGADLSGQITFKYEGDQVRVTGTISAPSGFEDGQHGFHVHANAATSNSCKDAGGHFKWNDDEIHGASTDTPPNRHAGDLGNIDVVGGVAEVNILDHVVSLIPGEDYFIGDRAIVVHMMHDDANPTNDPSSTGAAGARLGCCILNQA</sequence>
<evidence type="ECO:0000313" key="2">
    <source>
        <dbReference type="EMBL" id="CBY38145.1"/>
    </source>
</evidence>
<reference evidence="2" key="1">
    <citation type="journal article" date="2010" name="Science">
        <title>Plasticity of animal genome architecture unmasked by rapid evolution of a pelagic tunicate.</title>
        <authorList>
            <person name="Denoeud F."/>
            <person name="Henriet S."/>
            <person name="Mungpakdee S."/>
            <person name="Aury J.M."/>
            <person name="Da Silva C."/>
            <person name="Brinkmann H."/>
            <person name="Mikhaleva J."/>
            <person name="Olsen L.C."/>
            <person name="Jubin C."/>
            <person name="Canestro C."/>
            <person name="Bouquet J.M."/>
            <person name="Danks G."/>
            <person name="Poulain J."/>
            <person name="Campsteijn C."/>
            <person name="Adamski M."/>
            <person name="Cross I."/>
            <person name="Yadetie F."/>
            <person name="Muffato M."/>
            <person name="Louis A."/>
            <person name="Butcher S."/>
            <person name="Tsagkogeorga G."/>
            <person name="Konrad A."/>
            <person name="Singh S."/>
            <person name="Jensen M.F."/>
            <person name="Cong E.H."/>
            <person name="Eikeseth-Otteraa H."/>
            <person name="Noel B."/>
            <person name="Anthouard V."/>
            <person name="Porcel B.M."/>
            <person name="Kachouri-Lafond R."/>
            <person name="Nishino A."/>
            <person name="Ugolini M."/>
            <person name="Chourrout P."/>
            <person name="Nishida H."/>
            <person name="Aasland R."/>
            <person name="Huzurbazar S."/>
            <person name="Westhof E."/>
            <person name="Delsuc F."/>
            <person name="Lehrach H."/>
            <person name="Reinhardt R."/>
            <person name="Weissenbach J."/>
            <person name="Roy S.W."/>
            <person name="Artiguenave F."/>
            <person name="Postlethwait J.H."/>
            <person name="Manak J.R."/>
            <person name="Thompson E.M."/>
            <person name="Jaillon O."/>
            <person name="Du Pasquier L."/>
            <person name="Boudinot P."/>
            <person name="Liberles D.A."/>
            <person name="Volff J.N."/>
            <person name="Philippe H."/>
            <person name="Lenhard B."/>
            <person name="Roest Crollius H."/>
            <person name="Wincker P."/>
            <person name="Chourrout D."/>
        </authorList>
    </citation>
    <scope>NUCLEOTIDE SEQUENCE [LARGE SCALE GENOMIC DNA]</scope>
</reference>
<dbReference type="SUPFAM" id="SSF49329">
    <property type="entry name" value="Cu,Zn superoxide dismutase-like"/>
    <property type="match status" value="2"/>
</dbReference>
<dbReference type="EMBL" id="FN655145">
    <property type="protein sequence ID" value="CBY38145.1"/>
    <property type="molecule type" value="Genomic_DNA"/>
</dbReference>
<evidence type="ECO:0000259" key="1">
    <source>
        <dbReference type="Pfam" id="PF00080"/>
    </source>
</evidence>
<gene>
    <name evidence="2" type="ORF">GSOID_T00031655001</name>
</gene>
<dbReference type="GO" id="GO:0005507">
    <property type="term" value="F:copper ion binding"/>
    <property type="evidence" value="ECO:0007669"/>
    <property type="project" value="InterPro"/>
</dbReference>
<dbReference type="Gene3D" id="2.60.40.200">
    <property type="entry name" value="Superoxide dismutase, copper/zinc binding domain"/>
    <property type="match status" value="2"/>
</dbReference>